<reference evidence="2 3" key="1">
    <citation type="journal article" date="2007" name="PLoS Genet.">
        <title>Patterns and implications of gene gain and loss in the evolution of Prochlorococcus.</title>
        <authorList>
            <person name="Kettler G.C."/>
            <person name="Martiny A.C."/>
            <person name="Huang K."/>
            <person name="Zucker J."/>
            <person name="Coleman M.L."/>
            <person name="Rodrigue S."/>
            <person name="Chen F."/>
            <person name="Lapidus A."/>
            <person name="Ferriera S."/>
            <person name="Johnson J."/>
            <person name="Steglich C."/>
            <person name="Church G.M."/>
            <person name="Richardson P."/>
            <person name="Chisholm S.W."/>
        </authorList>
    </citation>
    <scope>NUCLEOTIDE SEQUENCE [LARGE SCALE GENOMIC DNA]</scope>
    <source>
        <strain evidence="3">MIT 9211</strain>
    </source>
</reference>
<sequence>MTAEQIQFVSESISAHPPIVIGTLCIFMYIRGRFIHNNKVHKL</sequence>
<keyword evidence="1" id="KW-1133">Transmembrane helix</keyword>
<proteinExistence type="predicted"/>
<dbReference type="AlphaFoldDB" id="A9BB90"/>
<name>A9BB90_PROM4</name>
<dbReference type="EMBL" id="CP000878">
    <property type="protein sequence ID" value="ABX09102.1"/>
    <property type="molecule type" value="Genomic_DNA"/>
</dbReference>
<keyword evidence="1" id="KW-0812">Transmembrane</keyword>
<dbReference type="HOGENOM" id="CLU_213907_0_0_3"/>
<evidence type="ECO:0000256" key="1">
    <source>
        <dbReference type="SAM" id="Phobius"/>
    </source>
</evidence>
<accession>A9BB90</accession>
<dbReference type="KEGG" id="pmj:P9211_11711"/>
<keyword evidence="1" id="KW-0472">Membrane</keyword>
<evidence type="ECO:0000313" key="3">
    <source>
        <dbReference type="Proteomes" id="UP000000788"/>
    </source>
</evidence>
<feature type="transmembrane region" description="Helical" evidence="1">
    <location>
        <begin position="12"/>
        <end position="30"/>
    </location>
</feature>
<keyword evidence="3" id="KW-1185">Reference proteome</keyword>
<dbReference type="Proteomes" id="UP000000788">
    <property type="component" value="Chromosome"/>
</dbReference>
<gene>
    <name evidence="2" type="ordered locus">P9211_11711</name>
</gene>
<organism evidence="2 3">
    <name type="scientific">Prochlorococcus marinus (strain MIT 9211)</name>
    <dbReference type="NCBI Taxonomy" id="93059"/>
    <lineage>
        <taxon>Bacteria</taxon>
        <taxon>Bacillati</taxon>
        <taxon>Cyanobacteriota</taxon>
        <taxon>Cyanophyceae</taxon>
        <taxon>Synechococcales</taxon>
        <taxon>Prochlorococcaceae</taxon>
        <taxon>Prochlorococcus</taxon>
    </lineage>
</organism>
<evidence type="ECO:0000313" key="2">
    <source>
        <dbReference type="EMBL" id="ABX09102.1"/>
    </source>
</evidence>
<protein>
    <submittedName>
        <fullName evidence="2">Uncharacterized protein</fullName>
    </submittedName>
</protein>